<name>A0AAJ0D6S6_9PEZI</name>
<dbReference type="PANTHER" id="PTHR12460">
    <property type="entry name" value="CYCLIN-DEPENDENT KINASE INHIBITOR-RELATED PROTEIN"/>
    <property type="match status" value="1"/>
</dbReference>
<evidence type="ECO:0000256" key="1">
    <source>
        <dbReference type="SAM" id="MobiDB-lite"/>
    </source>
</evidence>
<protein>
    <recommendedName>
        <fullName evidence="2">CID domain-containing protein</fullName>
    </recommendedName>
</protein>
<feature type="region of interest" description="Disordered" evidence="1">
    <location>
        <begin position="253"/>
        <end position="476"/>
    </location>
</feature>
<dbReference type="PANTHER" id="PTHR12460:SF0">
    <property type="entry name" value="CID DOMAIN-CONTAINING PROTEIN-RELATED"/>
    <property type="match status" value="1"/>
</dbReference>
<feature type="compositionally biased region" description="Polar residues" evidence="1">
    <location>
        <begin position="412"/>
        <end position="427"/>
    </location>
</feature>
<evidence type="ECO:0000313" key="3">
    <source>
        <dbReference type="EMBL" id="KAK3047422.1"/>
    </source>
</evidence>
<dbReference type="SUPFAM" id="SSF48464">
    <property type="entry name" value="ENTH/VHS domain"/>
    <property type="match status" value="1"/>
</dbReference>
<feature type="domain" description="CID" evidence="2">
    <location>
        <begin position="1"/>
        <end position="133"/>
    </location>
</feature>
<dbReference type="GO" id="GO:0031124">
    <property type="term" value="P:mRNA 3'-end processing"/>
    <property type="evidence" value="ECO:0007669"/>
    <property type="project" value="InterPro"/>
</dbReference>
<reference evidence="3" key="1">
    <citation type="submission" date="2023-04" db="EMBL/GenBank/DDBJ databases">
        <title>Black Yeasts Isolated from many extreme environments.</title>
        <authorList>
            <person name="Coleine C."/>
            <person name="Stajich J.E."/>
            <person name="Selbmann L."/>
        </authorList>
    </citation>
    <scope>NUCLEOTIDE SEQUENCE</scope>
    <source>
        <strain evidence="3">CCFEE 5312</strain>
    </source>
</reference>
<comment type="caution">
    <text evidence="3">The sequence shown here is derived from an EMBL/GenBank/DDBJ whole genome shotgun (WGS) entry which is preliminary data.</text>
</comment>
<gene>
    <name evidence="3" type="ORF">LTR09_011169</name>
</gene>
<dbReference type="SMART" id="SM00582">
    <property type="entry name" value="RPR"/>
    <property type="match status" value="1"/>
</dbReference>
<dbReference type="Proteomes" id="UP001271007">
    <property type="component" value="Unassembled WGS sequence"/>
</dbReference>
<feature type="compositionally biased region" description="Basic and acidic residues" evidence="1">
    <location>
        <begin position="264"/>
        <end position="281"/>
    </location>
</feature>
<evidence type="ECO:0000259" key="2">
    <source>
        <dbReference type="PROSITE" id="PS51391"/>
    </source>
</evidence>
<proteinExistence type="predicted"/>
<dbReference type="GO" id="GO:0099122">
    <property type="term" value="F:RNA polymerase II C-terminal domain binding"/>
    <property type="evidence" value="ECO:0007669"/>
    <property type="project" value="InterPro"/>
</dbReference>
<feature type="compositionally biased region" description="Low complexity" evidence="1">
    <location>
        <begin position="396"/>
        <end position="410"/>
    </location>
</feature>
<keyword evidence="4" id="KW-1185">Reference proteome</keyword>
<dbReference type="Pfam" id="PF04818">
    <property type="entry name" value="CID"/>
    <property type="match status" value="1"/>
</dbReference>
<dbReference type="CDD" id="cd17003">
    <property type="entry name" value="CID_Rtt103"/>
    <property type="match status" value="1"/>
</dbReference>
<organism evidence="3 4">
    <name type="scientific">Extremus antarcticus</name>
    <dbReference type="NCBI Taxonomy" id="702011"/>
    <lineage>
        <taxon>Eukaryota</taxon>
        <taxon>Fungi</taxon>
        <taxon>Dikarya</taxon>
        <taxon>Ascomycota</taxon>
        <taxon>Pezizomycotina</taxon>
        <taxon>Dothideomycetes</taxon>
        <taxon>Dothideomycetidae</taxon>
        <taxon>Mycosphaerellales</taxon>
        <taxon>Extremaceae</taxon>
        <taxon>Extremus</taxon>
    </lineage>
</organism>
<evidence type="ECO:0000313" key="4">
    <source>
        <dbReference type="Proteomes" id="UP001271007"/>
    </source>
</evidence>
<accession>A0AAJ0D6S6</accession>
<dbReference type="Gene3D" id="1.25.40.90">
    <property type="match status" value="1"/>
</dbReference>
<dbReference type="FunFam" id="1.25.40.90:FF:000030">
    <property type="entry name" value="DUF618 domain protein"/>
    <property type="match status" value="1"/>
</dbReference>
<dbReference type="PROSITE" id="PS51391">
    <property type="entry name" value="CID"/>
    <property type="match status" value="1"/>
</dbReference>
<sequence length="490" mass="51901">MAYTDDAVKAKLASLTETQDSIVSVAQWIMFHRRHADRTASLWLSRLQDSSTAKRLNLIYLANEVVQQSRARGKQDFMVAFEPLIADGTASAYKNASQEVQGKIRRVVEVWRQRGIFDKLILDGIDNRLEEVDKARGGGNANGTASKGRLGGNLFGGGSGSVPPELEGVAKAVGDLSKADATVRPTVNTANTEFAKMTDPNATVPTPPVHAARLSALMRSLATAQGAVDASIKARTEVLKGLEKLVETHRSKLAEDQATATDLATRREGVEMKKKEVEDGIMRGLSTPSSPDIPTPASAGNNNGFAQSANSKDTALDTPEAEDFTPPPPDVETFTPPSQQGPDDDVTMSGDPAPFTGTTDPREMSFTTTTGAESIYEQPPQFNEPSPAFEPPPALPLQSPNSPPKSSAAATEQANDFLNSLSFSANGAGTGAGTIRQASTELPDGGEARDPRLKRRRMNPPKKEADEDIFGGMGGVGGVDEEAIGAMLGS</sequence>
<dbReference type="InterPro" id="IPR006569">
    <property type="entry name" value="CID_dom"/>
</dbReference>
<dbReference type="InterPro" id="IPR008942">
    <property type="entry name" value="ENTH_VHS"/>
</dbReference>
<feature type="compositionally biased region" description="Polar residues" evidence="1">
    <location>
        <begin position="286"/>
        <end position="313"/>
    </location>
</feature>
<dbReference type="AlphaFoldDB" id="A0AAJ0D6S6"/>
<dbReference type="InterPro" id="IPR047883">
    <property type="entry name" value="Rtt103-like_CID"/>
</dbReference>
<dbReference type="EMBL" id="JAWDJX010000062">
    <property type="protein sequence ID" value="KAK3047422.1"/>
    <property type="molecule type" value="Genomic_DNA"/>
</dbReference>